<protein>
    <submittedName>
        <fullName evidence="8">MFS transporter</fullName>
    </submittedName>
</protein>
<evidence type="ECO:0000256" key="1">
    <source>
        <dbReference type="ARBA" id="ARBA00004651"/>
    </source>
</evidence>
<dbReference type="InterPro" id="IPR020846">
    <property type="entry name" value="MFS_dom"/>
</dbReference>
<evidence type="ECO:0000256" key="6">
    <source>
        <dbReference type="SAM" id="Phobius"/>
    </source>
</evidence>
<dbReference type="PROSITE" id="PS50850">
    <property type="entry name" value="MFS"/>
    <property type="match status" value="1"/>
</dbReference>
<reference evidence="8 9" key="1">
    <citation type="submission" date="2019-12" db="EMBL/GenBank/DDBJ databases">
        <authorList>
            <person name="Kun Z."/>
        </authorList>
    </citation>
    <scope>NUCLEOTIDE SEQUENCE [LARGE SCALE GENOMIC DNA]</scope>
    <source>
        <strain evidence="8 9">YIM 123512</strain>
    </source>
</reference>
<keyword evidence="3 6" id="KW-0812">Transmembrane</keyword>
<evidence type="ECO:0000256" key="5">
    <source>
        <dbReference type="ARBA" id="ARBA00023136"/>
    </source>
</evidence>
<gene>
    <name evidence="8" type="ORF">GRQ65_13295</name>
</gene>
<feature type="transmembrane region" description="Helical" evidence="6">
    <location>
        <begin position="255"/>
        <end position="276"/>
    </location>
</feature>
<dbReference type="EMBL" id="WUEK01000007">
    <property type="protein sequence ID" value="MXG90524.1"/>
    <property type="molecule type" value="Genomic_DNA"/>
</dbReference>
<comment type="caution">
    <text evidence="8">The sequence shown here is derived from an EMBL/GenBank/DDBJ whole genome shotgun (WGS) entry which is preliminary data.</text>
</comment>
<organism evidence="8 9">
    <name type="scientific">Nocardioides flavescens</name>
    <dbReference type="NCBI Taxonomy" id="2691959"/>
    <lineage>
        <taxon>Bacteria</taxon>
        <taxon>Bacillati</taxon>
        <taxon>Actinomycetota</taxon>
        <taxon>Actinomycetes</taxon>
        <taxon>Propionibacteriales</taxon>
        <taxon>Nocardioidaceae</taxon>
        <taxon>Nocardioides</taxon>
    </lineage>
</organism>
<evidence type="ECO:0000313" key="9">
    <source>
        <dbReference type="Proteomes" id="UP000473325"/>
    </source>
</evidence>
<dbReference type="RefSeq" id="WP_160878447.1">
    <property type="nucleotide sequence ID" value="NZ_WUEK01000007.1"/>
</dbReference>
<comment type="subcellular location">
    <subcellularLocation>
        <location evidence="1">Cell membrane</location>
        <topology evidence="1">Multi-pass membrane protein</topology>
    </subcellularLocation>
</comment>
<feature type="transmembrane region" description="Helical" evidence="6">
    <location>
        <begin position="374"/>
        <end position="393"/>
    </location>
</feature>
<evidence type="ECO:0000256" key="4">
    <source>
        <dbReference type="ARBA" id="ARBA00022989"/>
    </source>
</evidence>
<dbReference type="Proteomes" id="UP000473325">
    <property type="component" value="Unassembled WGS sequence"/>
</dbReference>
<feature type="domain" description="Major facilitator superfamily (MFS) profile" evidence="7">
    <location>
        <begin position="13"/>
        <end position="398"/>
    </location>
</feature>
<feature type="transmembrane region" description="Helical" evidence="6">
    <location>
        <begin position="283"/>
        <end position="303"/>
    </location>
</feature>
<proteinExistence type="predicted"/>
<dbReference type="SUPFAM" id="SSF103473">
    <property type="entry name" value="MFS general substrate transporter"/>
    <property type="match status" value="1"/>
</dbReference>
<evidence type="ECO:0000259" key="7">
    <source>
        <dbReference type="PROSITE" id="PS50850"/>
    </source>
</evidence>
<dbReference type="CDD" id="cd06173">
    <property type="entry name" value="MFS_MefA_like"/>
    <property type="match status" value="1"/>
</dbReference>
<keyword evidence="9" id="KW-1185">Reference proteome</keyword>
<feature type="transmembrane region" description="Helical" evidence="6">
    <location>
        <begin position="16"/>
        <end position="39"/>
    </location>
</feature>
<dbReference type="GO" id="GO:0005886">
    <property type="term" value="C:plasma membrane"/>
    <property type="evidence" value="ECO:0007669"/>
    <property type="project" value="UniProtKB-SubCell"/>
</dbReference>
<dbReference type="PANTHER" id="PTHR23513:SF11">
    <property type="entry name" value="STAPHYLOFERRIN A TRANSPORTER"/>
    <property type="match status" value="1"/>
</dbReference>
<sequence>MRDEQLAPLRHRDFRLLVGGTTISALGNAITPVALAFAVLDLGGSATDLGLVVAAYAAAEVVTALFGGVLGDRVPRQLMLEGSSAACAVSQAVLAVLLVGGWATLPLLAVVGVVNGCLGALAQPSSSALTRQTVPEGLLAPAVALRGLMQTSAMVVGYAVGGVLVAAVGAGWAIAVDAATFALAAVCFAGLRVPPLRTDGPRGSMLADLGDGWREVARHSWLVLLIGQALLYHLFYGGAQGVLGPIVVGEEFGRTAWGVALGSLMAGFVVGGMVCLRWRPRRMLLVGTLLLSLTAAFPLSMALSPTLPLVLLGAFAHGFGLQVFDVFWQLAIQENVAEDKLARVYSFDLVGSFVARPVGLALTGPVAAAVGLDAWLLVVAAVIWCSSLLTLLAPGVRRLERRGPTLVAGSEPGHTAGHASP</sequence>
<keyword evidence="2" id="KW-1003">Cell membrane</keyword>
<feature type="transmembrane region" description="Helical" evidence="6">
    <location>
        <begin position="216"/>
        <end position="235"/>
    </location>
</feature>
<name>A0A6L7F2Z7_9ACTN</name>
<dbReference type="InterPro" id="IPR011701">
    <property type="entry name" value="MFS"/>
</dbReference>
<accession>A0A6L7F2Z7</accession>
<feature type="transmembrane region" description="Helical" evidence="6">
    <location>
        <begin position="51"/>
        <end position="71"/>
    </location>
</feature>
<keyword evidence="5 6" id="KW-0472">Membrane</keyword>
<dbReference type="PANTHER" id="PTHR23513">
    <property type="entry name" value="INTEGRAL MEMBRANE EFFLUX PROTEIN-RELATED"/>
    <property type="match status" value="1"/>
</dbReference>
<dbReference type="InterPro" id="IPR036259">
    <property type="entry name" value="MFS_trans_sf"/>
</dbReference>
<feature type="transmembrane region" description="Helical" evidence="6">
    <location>
        <begin position="155"/>
        <end position="172"/>
    </location>
</feature>
<evidence type="ECO:0000256" key="2">
    <source>
        <dbReference type="ARBA" id="ARBA00022475"/>
    </source>
</evidence>
<dbReference type="Gene3D" id="1.20.1250.20">
    <property type="entry name" value="MFS general substrate transporter like domains"/>
    <property type="match status" value="1"/>
</dbReference>
<keyword evidence="4 6" id="KW-1133">Transmembrane helix</keyword>
<dbReference type="GO" id="GO:0022857">
    <property type="term" value="F:transmembrane transporter activity"/>
    <property type="evidence" value="ECO:0007669"/>
    <property type="project" value="InterPro"/>
</dbReference>
<dbReference type="Pfam" id="PF07690">
    <property type="entry name" value="MFS_1"/>
    <property type="match status" value="1"/>
</dbReference>
<dbReference type="AlphaFoldDB" id="A0A6L7F2Z7"/>
<evidence type="ECO:0000256" key="3">
    <source>
        <dbReference type="ARBA" id="ARBA00022692"/>
    </source>
</evidence>
<evidence type="ECO:0000313" key="8">
    <source>
        <dbReference type="EMBL" id="MXG90524.1"/>
    </source>
</evidence>